<feature type="region of interest" description="Disordered" evidence="1">
    <location>
        <begin position="60"/>
        <end position="118"/>
    </location>
</feature>
<dbReference type="Proteomes" id="UP000652013">
    <property type="component" value="Unassembled WGS sequence"/>
</dbReference>
<protein>
    <submittedName>
        <fullName evidence="2">Uncharacterized protein</fullName>
    </submittedName>
</protein>
<comment type="caution">
    <text evidence="2">The sequence shown here is derived from an EMBL/GenBank/DDBJ whole genome shotgun (WGS) entry which is preliminary data.</text>
</comment>
<organism evidence="2 3">
    <name type="scientific">Spirilliplanes yamanashiensis</name>
    <dbReference type="NCBI Taxonomy" id="42233"/>
    <lineage>
        <taxon>Bacteria</taxon>
        <taxon>Bacillati</taxon>
        <taxon>Actinomycetota</taxon>
        <taxon>Actinomycetes</taxon>
        <taxon>Micromonosporales</taxon>
        <taxon>Micromonosporaceae</taxon>
        <taxon>Spirilliplanes</taxon>
    </lineage>
</organism>
<keyword evidence="3" id="KW-1185">Reference proteome</keyword>
<evidence type="ECO:0000256" key="1">
    <source>
        <dbReference type="SAM" id="MobiDB-lite"/>
    </source>
</evidence>
<reference evidence="2" key="1">
    <citation type="submission" date="2021-01" db="EMBL/GenBank/DDBJ databases">
        <title>Whole genome shotgun sequence of Spirilliplanes yamanashiensis NBRC 15828.</title>
        <authorList>
            <person name="Komaki H."/>
            <person name="Tamura T."/>
        </authorList>
    </citation>
    <scope>NUCLEOTIDE SEQUENCE</scope>
    <source>
        <strain evidence="2">NBRC 15828</strain>
    </source>
</reference>
<evidence type="ECO:0000313" key="2">
    <source>
        <dbReference type="EMBL" id="GIJ03789.1"/>
    </source>
</evidence>
<name>A0A8J3Y9F2_9ACTN</name>
<accession>A0A8J3Y9F2</accession>
<evidence type="ECO:0000313" key="3">
    <source>
        <dbReference type="Proteomes" id="UP000652013"/>
    </source>
</evidence>
<dbReference type="AlphaFoldDB" id="A0A8J3Y9F2"/>
<gene>
    <name evidence="2" type="ORF">Sya03_31410</name>
</gene>
<proteinExistence type="predicted"/>
<sequence>MMALSHVVVLTVTLFALLCLPCVVAVILCADELLERAARRWHGRRARRALRRLDRHLDNDRPVPLPRFEEPAPPVVPGPAAETPSGDEPTVEITGVVVPGITGTPPQPRTPGDTQDWSAAARTPSIEQIAADLRRLHRQRSAGPTTESTAWLLAVRRAYDDRLCLACSCLGVPEHLNELDGLDREIERVRVEGELEAAGLVLRTATDRQAP</sequence>
<dbReference type="EMBL" id="BOOY01000025">
    <property type="protein sequence ID" value="GIJ03789.1"/>
    <property type="molecule type" value="Genomic_DNA"/>
</dbReference>